<dbReference type="PANTHER" id="PTHR11679">
    <property type="entry name" value="VESICLE PROTEIN SORTING-ASSOCIATED"/>
    <property type="match status" value="1"/>
</dbReference>
<dbReference type="OrthoDB" id="10262528at2759"/>
<dbReference type="InterPro" id="IPR036045">
    <property type="entry name" value="Sec1-like_sf"/>
</dbReference>
<dbReference type="Proteomes" id="UP000192223">
    <property type="component" value="Unplaced"/>
</dbReference>
<keyword evidence="2" id="KW-1185">Reference proteome</keyword>
<dbReference type="SUPFAM" id="SSF56815">
    <property type="entry name" value="Sec1/munc18-like (SM) proteins"/>
    <property type="match status" value="1"/>
</dbReference>
<evidence type="ECO:0000313" key="3">
    <source>
        <dbReference type="RefSeq" id="XP_018334305.1"/>
    </source>
</evidence>
<dbReference type="FunCoup" id="A0A1W4XPI2">
    <property type="interactions" value="5"/>
</dbReference>
<dbReference type="InterPro" id="IPR001619">
    <property type="entry name" value="Sec1-like"/>
</dbReference>
<evidence type="ECO:0000256" key="1">
    <source>
        <dbReference type="ARBA" id="ARBA00009884"/>
    </source>
</evidence>
<dbReference type="Gene3D" id="3.90.830.10">
    <property type="entry name" value="Syntaxin Binding Protein 1, Chain A, domain 2"/>
    <property type="match status" value="1"/>
</dbReference>
<dbReference type="RefSeq" id="XP_018334305.1">
    <property type="nucleotide sequence ID" value="XM_018478803.2"/>
</dbReference>
<organism evidence="2 3">
    <name type="scientific">Agrilus planipennis</name>
    <name type="common">Emerald ash borer</name>
    <name type="synonym">Agrilus marcopoli</name>
    <dbReference type="NCBI Taxonomy" id="224129"/>
    <lineage>
        <taxon>Eukaryota</taxon>
        <taxon>Metazoa</taxon>
        <taxon>Ecdysozoa</taxon>
        <taxon>Arthropoda</taxon>
        <taxon>Hexapoda</taxon>
        <taxon>Insecta</taxon>
        <taxon>Pterygota</taxon>
        <taxon>Neoptera</taxon>
        <taxon>Endopterygota</taxon>
        <taxon>Coleoptera</taxon>
        <taxon>Polyphaga</taxon>
        <taxon>Elateriformia</taxon>
        <taxon>Buprestoidea</taxon>
        <taxon>Buprestidae</taxon>
        <taxon>Agrilinae</taxon>
        <taxon>Agrilus</taxon>
    </lineage>
</organism>
<dbReference type="InterPro" id="IPR043154">
    <property type="entry name" value="Sec-1-like_dom1"/>
</dbReference>
<comment type="similarity">
    <text evidence="1">Belongs to the STXBP/unc-18/SEC1 family.</text>
</comment>
<proteinExistence type="inferred from homology"/>
<protein>
    <submittedName>
        <fullName evidence="3">Vacuolar protein sorting-associated protein 33B</fullName>
    </submittedName>
</protein>
<accession>A0A1W4XPI2</accession>
<dbReference type="CTD" id="26276"/>
<dbReference type="STRING" id="224129.A0A1W4XPI2"/>
<dbReference type="InterPro" id="IPR043155">
    <property type="entry name" value="VPS33_dom3b"/>
</dbReference>
<name>A0A1W4XPI2_AGRPL</name>
<dbReference type="GeneID" id="108743282"/>
<dbReference type="Gene3D" id="1.25.40.850">
    <property type="match status" value="1"/>
</dbReference>
<dbReference type="AlphaFoldDB" id="A0A1W4XPI2"/>
<gene>
    <name evidence="3" type="primary">LOC108743282</name>
</gene>
<dbReference type="InParanoid" id="A0A1W4XPI2"/>
<dbReference type="GO" id="GO:0016192">
    <property type="term" value="P:vesicle-mediated transport"/>
    <property type="evidence" value="ECO:0007669"/>
    <property type="project" value="InterPro"/>
</dbReference>
<dbReference type="InterPro" id="IPR027482">
    <property type="entry name" value="Sec1-like_dom2"/>
</dbReference>
<dbReference type="KEGG" id="apln:108743282"/>
<dbReference type="Gene3D" id="3.40.50.1910">
    <property type="match status" value="1"/>
</dbReference>
<dbReference type="Gene3D" id="3.40.50.2060">
    <property type="match status" value="1"/>
</dbReference>
<sequence>MDSKVQKKLISLSEITKAQLSKILNSCSTPKDLIFDRNIIKPFERICGVRWLKEHRIDKIYKLSALPATISNNTQFYFIYTDYRSFQDVVNKIRSYLNVENPDHNKFHVVIIPRVLTSFEYTLEEFGLYEPVIKLIPFQWFPIYLDKSILSLEIPKLFREVYLKKDLSLLPIFAKSLWHLSFVIGKPKFTLVLGQNSNAVLSQTEMYFTELPKTDKHESDFGGLVIIDRNIDYPSCLLTPATYAALINEVYKVNCGFCEYKPHDDEAKYDNKYNPRVAKQPVSFMLDSERDSVYNDIKDRYFTDVTSRLSILTKNLKSENPTSREMALDEIKKYVATQLQAATSKKKFIATHLAAAETIINTLGHRFERQIDTERSILLNKNKGENYAFLEQILTTENDKYICLRLFCLLAITQKLTDNEIWNFLNRFYAEYGYNYGFLRSHLIKCNFLTPDKEISVTNLQNIVTKIPKFTTSNFYATANKLKQIPNNPEKINLKSPTCCSYVYGGSYIPIVTQIAAMLLNAIPLAEIKAKLESLGPLTIKNERESYPLQQKSLLIYVVGGLTYAEVAACNLLEALTGSKIVLLSDRIVTGNDIMEGLLQAPGR</sequence>
<reference evidence="3" key="1">
    <citation type="submission" date="2025-08" db="UniProtKB">
        <authorList>
            <consortium name="RefSeq"/>
        </authorList>
    </citation>
    <scope>IDENTIFICATION</scope>
    <source>
        <tissue evidence="3">Entire body</tissue>
    </source>
</reference>
<dbReference type="Pfam" id="PF00995">
    <property type="entry name" value="Sec1"/>
    <property type="match status" value="1"/>
</dbReference>
<evidence type="ECO:0000313" key="2">
    <source>
        <dbReference type="Proteomes" id="UP000192223"/>
    </source>
</evidence>
<dbReference type="InterPro" id="IPR043127">
    <property type="entry name" value="Sec-1-like_dom3a"/>
</dbReference>